<dbReference type="PATRIC" id="fig|889378.3.peg.1353"/>
<evidence type="ECO:0000313" key="2">
    <source>
        <dbReference type="Proteomes" id="UP000007383"/>
    </source>
</evidence>
<protein>
    <submittedName>
        <fullName evidence="1">Uncharacterized protein</fullName>
    </submittedName>
</protein>
<gene>
    <name evidence="1" type="ordered locus">Spiaf_1352</name>
</gene>
<accession>H9UIS6</accession>
<sequence length="206" mass="22561">MQAKSILWALQPDRTRTAALNRLRMDLNAECSTIAESCSLHQDWPLLPLLPPMQLLGEDTAADPEFGFLSGPGPELRGIALPRLQPQPLQLDGRGISVRLEPQAAVDAVITVLRQQIPGFSPVISAPSPCQSGSLCIGSWRECMMQPDQKVPTAIRDCWITAAPRLQEILQNLTGLQIVAGRLTVLSTASPQLQWQELYRAPVRQG</sequence>
<dbReference type="STRING" id="889378.Spiaf_1352"/>
<proteinExistence type="predicted"/>
<organism evidence="1 2">
    <name type="scientific">Spirochaeta africana (strain ATCC 700263 / DSM 8902 / Z-7692)</name>
    <dbReference type="NCBI Taxonomy" id="889378"/>
    <lineage>
        <taxon>Bacteria</taxon>
        <taxon>Pseudomonadati</taxon>
        <taxon>Spirochaetota</taxon>
        <taxon>Spirochaetia</taxon>
        <taxon>Spirochaetales</taxon>
        <taxon>Spirochaetaceae</taxon>
        <taxon>Spirochaeta</taxon>
    </lineage>
</organism>
<keyword evidence="2" id="KW-1185">Reference proteome</keyword>
<evidence type="ECO:0000313" key="1">
    <source>
        <dbReference type="EMBL" id="AFG37419.1"/>
    </source>
</evidence>
<dbReference type="EMBL" id="CP003282">
    <property type="protein sequence ID" value="AFG37419.1"/>
    <property type="molecule type" value="Genomic_DNA"/>
</dbReference>
<dbReference type="HOGENOM" id="CLU_1331238_0_0_12"/>
<name>H9UIS6_SPIAZ</name>
<dbReference type="AlphaFoldDB" id="H9UIS6"/>
<dbReference type="KEGG" id="sfc:Spiaf_1352"/>
<dbReference type="Proteomes" id="UP000007383">
    <property type="component" value="Chromosome"/>
</dbReference>
<dbReference type="RefSeq" id="WP_014455406.1">
    <property type="nucleotide sequence ID" value="NC_017098.1"/>
</dbReference>
<reference evidence="2" key="1">
    <citation type="journal article" date="2013" name="Stand. Genomic Sci.">
        <title>Complete genome sequence of the halophilic bacterium Spirochaeta africana type strain (Z-7692(T)) from the alkaline Lake Magadi in the East African Rift.</title>
        <authorList>
            <person name="Liolos K."/>
            <person name="Abt B."/>
            <person name="Scheuner C."/>
            <person name="Teshima H."/>
            <person name="Held B."/>
            <person name="Lapidus A."/>
            <person name="Nolan M."/>
            <person name="Lucas S."/>
            <person name="Deshpande S."/>
            <person name="Cheng J.F."/>
            <person name="Tapia R."/>
            <person name="Goodwin L.A."/>
            <person name="Pitluck S."/>
            <person name="Pagani I."/>
            <person name="Ivanova N."/>
            <person name="Mavromatis K."/>
            <person name="Mikhailova N."/>
            <person name="Huntemann M."/>
            <person name="Pati A."/>
            <person name="Chen A."/>
            <person name="Palaniappan K."/>
            <person name="Land M."/>
            <person name="Rohde M."/>
            <person name="Tindall B.J."/>
            <person name="Detter J.C."/>
            <person name="Goker M."/>
            <person name="Bristow J."/>
            <person name="Eisen J.A."/>
            <person name="Markowitz V."/>
            <person name="Hugenholtz P."/>
            <person name="Woyke T."/>
            <person name="Klenk H.P."/>
            <person name="Kyrpides N.C."/>
        </authorList>
    </citation>
    <scope>NUCLEOTIDE SEQUENCE</scope>
    <source>
        <strain evidence="2">ATCC 700263 / DSM 8902 / Z-7692</strain>
    </source>
</reference>